<keyword evidence="8" id="KW-1185">Reference proteome</keyword>
<accession>A0ABX6V4K2</accession>
<keyword evidence="3 4" id="KW-0413">Isomerase</keyword>
<evidence type="ECO:0000259" key="6">
    <source>
        <dbReference type="PROSITE" id="PS50072"/>
    </source>
</evidence>
<evidence type="ECO:0000313" key="7">
    <source>
        <dbReference type="EMBL" id="QPG56778.1"/>
    </source>
</evidence>
<keyword evidence="4" id="KW-0732">Signal</keyword>
<organism evidence="7 8">
    <name type="scientific">Shewanella eurypsychrophilus</name>
    <dbReference type="NCBI Taxonomy" id="2593656"/>
    <lineage>
        <taxon>Bacteria</taxon>
        <taxon>Pseudomonadati</taxon>
        <taxon>Pseudomonadota</taxon>
        <taxon>Gammaproteobacteria</taxon>
        <taxon>Alteromonadales</taxon>
        <taxon>Shewanellaceae</taxon>
        <taxon>Shewanella</taxon>
    </lineage>
</organism>
<dbReference type="EC" id="5.2.1.8" evidence="4"/>
<dbReference type="PROSITE" id="PS51257">
    <property type="entry name" value="PROKAR_LIPOPROTEIN"/>
    <property type="match status" value="1"/>
</dbReference>
<feature type="domain" description="PPIase cyclophilin-type" evidence="6">
    <location>
        <begin position="55"/>
        <end position="216"/>
    </location>
</feature>
<name>A0ABX6V4K2_9GAMM</name>
<dbReference type="Proteomes" id="UP000316416">
    <property type="component" value="Chromosome"/>
</dbReference>
<dbReference type="SUPFAM" id="SSF50891">
    <property type="entry name" value="Cyclophilin-like"/>
    <property type="match status" value="1"/>
</dbReference>
<evidence type="ECO:0000256" key="1">
    <source>
        <dbReference type="ARBA" id="ARBA00007365"/>
    </source>
</evidence>
<comment type="similarity">
    <text evidence="1 4">Belongs to the cyclophilin-type PPIase family.</text>
</comment>
<comment type="function">
    <text evidence="4">PPIases accelerate the folding of proteins. It catalyzes the cis-trans isomerization of proline imidic peptide bonds in oligopeptides.</text>
</comment>
<feature type="region of interest" description="Disordered" evidence="5">
    <location>
        <begin position="24"/>
        <end position="46"/>
    </location>
</feature>
<dbReference type="RefSeq" id="WP_142872154.1">
    <property type="nucleotide sequence ID" value="NZ_CP045503.2"/>
</dbReference>
<feature type="signal peptide" evidence="4">
    <location>
        <begin position="1"/>
        <end position="20"/>
    </location>
</feature>
<feature type="compositionally biased region" description="Pro residues" evidence="5">
    <location>
        <begin position="34"/>
        <end position="43"/>
    </location>
</feature>
<dbReference type="PROSITE" id="PS50072">
    <property type="entry name" value="CSA_PPIASE_2"/>
    <property type="match status" value="1"/>
</dbReference>
<dbReference type="InterPro" id="IPR044665">
    <property type="entry name" value="E_coli_cyclophilin_A-like"/>
</dbReference>
<dbReference type="InterPro" id="IPR029000">
    <property type="entry name" value="Cyclophilin-like_dom_sf"/>
</dbReference>
<evidence type="ECO:0000256" key="5">
    <source>
        <dbReference type="SAM" id="MobiDB-lite"/>
    </source>
</evidence>
<feature type="chain" id="PRO_5044967507" description="Peptidyl-prolyl cis-trans isomerase" evidence="4">
    <location>
        <begin position="21"/>
        <end position="222"/>
    </location>
</feature>
<dbReference type="PANTHER" id="PTHR43246">
    <property type="entry name" value="PEPTIDYL-PROLYL CIS-TRANS ISOMERASE CYP38, CHLOROPLASTIC"/>
    <property type="match status" value="1"/>
</dbReference>
<dbReference type="InterPro" id="IPR020892">
    <property type="entry name" value="Cyclophilin-type_PPIase_CS"/>
</dbReference>
<dbReference type="InterPro" id="IPR002130">
    <property type="entry name" value="Cyclophilin-type_PPIase_dom"/>
</dbReference>
<evidence type="ECO:0000256" key="3">
    <source>
        <dbReference type="ARBA" id="ARBA00023235"/>
    </source>
</evidence>
<dbReference type="Pfam" id="PF00160">
    <property type="entry name" value="Pro_isomerase"/>
    <property type="match status" value="1"/>
</dbReference>
<keyword evidence="2 4" id="KW-0697">Rotamase</keyword>
<evidence type="ECO:0000313" key="8">
    <source>
        <dbReference type="Proteomes" id="UP000316416"/>
    </source>
</evidence>
<evidence type="ECO:0000256" key="2">
    <source>
        <dbReference type="ARBA" id="ARBA00023110"/>
    </source>
</evidence>
<dbReference type="Gene3D" id="2.40.100.10">
    <property type="entry name" value="Cyclophilin-like"/>
    <property type="match status" value="1"/>
</dbReference>
<protein>
    <recommendedName>
        <fullName evidence="4">Peptidyl-prolyl cis-trans isomerase</fullName>
        <shortName evidence="4">PPIase</shortName>
        <ecNumber evidence="4">5.2.1.8</ecNumber>
    </recommendedName>
</protein>
<dbReference type="EMBL" id="CP045503">
    <property type="protein sequence ID" value="QPG56778.1"/>
    <property type="molecule type" value="Genomic_DNA"/>
</dbReference>
<dbReference type="PRINTS" id="PR00153">
    <property type="entry name" value="CSAPPISMRASE"/>
</dbReference>
<comment type="catalytic activity">
    <reaction evidence="4">
        <text>[protein]-peptidylproline (omega=180) = [protein]-peptidylproline (omega=0)</text>
        <dbReference type="Rhea" id="RHEA:16237"/>
        <dbReference type="Rhea" id="RHEA-COMP:10747"/>
        <dbReference type="Rhea" id="RHEA-COMP:10748"/>
        <dbReference type="ChEBI" id="CHEBI:83833"/>
        <dbReference type="ChEBI" id="CHEBI:83834"/>
        <dbReference type="EC" id="5.2.1.8"/>
    </reaction>
</comment>
<proteinExistence type="inferred from homology"/>
<reference evidence="7" key="1">
    <citation type="submission" date="2021-07" db="EMBL/GenBank/DDBJ databases">
        <title>Shewanella sp. YLB-07 whole genome sequence.</title>
        <authorList>
            <person name="Yu L."/>
        </authorList>
    </citation>
    <scope>NUCLEOTIDE SEQUENCE</scope>
    <source>
        <strain evidence="7">YLB-08</strain>
    </source>
</reference>
<sequence>MKKFTLSLASSVVIASLLTACGGGSDSGDSGGTPTPPPTPEPTPELAQDYCYTMSTSMGDIGLAIDTTNTPITGENFKQYVDAGFYDGLIFHRVIHQFMVQTGGFKPGLIYSEGNDPIVNESAVGFSNLRGTLSMARGSAANSASSQFFINSVDNEFLDKANAQDGYGYAVFGQVFEGIEVVDQMDIVDTANAVSDNSGTFQDVPVEDIVISSISEITCPAT</sequence>
<gene>
    <name evidence="7" type="ORF">FM038_004560</name>
</gene>
<dbReference type="PROSITE" id="PS00170">
    <property type="entry name" value="CSA_PPIASE_1"/>
    <property type="match status" value="1"/>
</dbReference>
<dbReference type="GO" id="GO:0003755">
    <property type="term" value="F:peptidyl-prolyl cis-trans isomerase activity"/>
    <property type="evidence" value="ECO:0007669"/>
    <property type="project" value="UniProtKB-EC"/>
</dbReference>
<evidence type="ECO:0000256" key="4">
    <source>
        <dbReference type="RuleBase" id="RU363019"/>
    </source>
</evidence>